<dbReference type="AlphaFoldDB" id="A0A0L7KM39"/>
<proteinExistence type="predicted"/>
<reference evidence="1 2" key="1">
    <citation type="journal article" date="2015" name="Genome Biol. Evol.">
        <title>The genome of winter moth (Operophtera brumata) provides a genomic perspective on sexual dimorphism and phenology.</title>
        <authorList>
            <person name="Derks M.F."/>
            <person name="Smit S."/>
            <person name="Salis L."/>
            <person name="Schijlen E."/>
            <person name="Bossers A."/>
            <person name="Mateman C."/>
            <person name="Pijl A.S."/>
            <person name="de Ridder D."/>
            <person name="Groenen M.A."/>
            <person name="Visser M.E."/>
            <person name="Megens H.J."/>
        </authorList>
    </citation>
    <scope>NUCLEOTIDE SEQUENCE [LARGE SCALE GENOMIC DNA]</scope>
    <source>
        <strain evidence="1">WM2013NL</strain>
        <tissue evidence="1">Head and thorax</tissue>
    </source>
</reference>
<evidence type="ECO:0000313" key="2">
    <source>
        <dbReference type="Proteomes" id="UP000037510"/>
    </source>
</evidence>
<organism evidence="1 2">
    <name type="scientific">Operophtera brumata</name>
    <name type="common">Winter moth</name>
    <name type="synonym">Phalaena brumata</name>
    <dbReference type="NCBI Taxonomy" id="104452"/>
    <lineage>
        <taxon>Eukaryota</taxon>
        <taxon>Metazoa</taxon>
        <taxon>Ecdysozoa</taxon>
        <taxon>Arthropoda</taxon>
        <taxon>Hexapoda</taxon>
        <taxon>Insecta</taxon>
        <taxon>Pterygota</taxon>
        <taxon>Neoptera</taxon>
        <taxon>Endopterygota</taxon>
        <taxon>Lepidoptera</taxon>
        <taxon>Glossata</taxon>
        <taxon>Ditrysia</taxon>
        <taxon>Geometroidea</taxon>
        <taxon>Geometridae</taxon>
        <taxon>Larentiinae</taxon>
        <taxon>Operophtera</taxon>
    </lineage>
</organism>
<keyword evidence="2" id="KW-1185">Reference proteome</keyword>
<evidence type="ECO:0000313" key="1">
    <source>
        <dbReference type="EMBL" id="KOB63994.1"/>
    </source>
</evidence>
<dbReference type="Proteomes" id="UP000037510">
    <property type="component" value="Unassembled WGS sequence"/>
</dbReference>
<protein>
    <submittedName>
        <fullName evidence="1">Uncharacterized protein</fullName>
    </submittedName>
</protein>
<accession>A0A0L7KM39</accession>
<comment type="caution">
    <text evidence="1">The sequence shown here is derived from an EMBL/GenBank/DDBJ whole genome shotgun (WGS) entry which is preliminary data.</text>
</comment>
<dbReference type="EMBL" id="JTDY01009194">
    <property type="protein sequence ID" value="KOB63994.1"/>
    <property type="molecule type" value="Genomic_DNA"/>
</dbReference>
<name>A0A0L7KM39_OPEBR</name>
<sequence length="97" mass="10470">MLRDPDVFAFNALFMEHGQAGAGHEPGAVQRLLSRRAHGTAPAHSHPHAAFSARARATAIADRSYTALDCVWLLYCRNLAVTSELSPPYGTLARING</sequence>
<gene>
    <name evidence="1" type="ORF">OBRU01_24658</name>
</gene>